<reference evidence="2" key="1">
    <citation type="submission" date="2017-02" db="EMBL/GenBank/DDBJ databases">
        <title>Fungal Comparative Genomics of Melanconis species and Ophiognomonia clavigignenti-juglandacearum at Different Phylogenetic Distances.</title>
        <authorList>
            <person name="Demers J.E."/>
            <person name="Castlebury L.A."/>
        </authorList>
    </citation>
    <scope>NUCLEOTIDE SEQUENCE</scope>
    <source>
        <strain evidence="2">DMW523</strain>
    </source>
</reference>
<sequence>MRVAANKRLESTEFLAKLSKGQSSGIKVEVTDIKTNTSTTYHAIRAAARALDIDKRYIEHYIYLKQDKPVLGRYIFKLVNFKSDKEITNFVKDEKIQKTSIKVEVTNVDTNPCGVPFREP</sequence>
<protein>
    <submittedName>
        <fullName evidence="2">GIY-YIG endonuclease</fullName>
    </submittedName>
</protein>
<dbReference type="InterPro" id="IPR010896">
    <property type="entry name" value="NUMOD1"/>
</dbReference>
<evidence type="ECO:0000313" key="2">
    <source>
        <dbReference type="EMBL" id="ATI20335.1"/>
    </source>
</evidence>
<dbReference type="EMBL" id="KY575055">
    <property type="protein sequence ID" value="ATI20335.1"/>
    <property type="molecule type" value="Genomic_DNA"/>
</dbReference>
<keyword evidence="2" id="KW-0378">Hydrolase</keyword>
<dbReference type="InterPro" id="IPR003647">
    <property type="entry name" value="Intron_nuc_1_rpt"/>
</dbReference>
<dbReference type="GO" id="GO:0004519">
    <property type="term" value="F:endonuclease activity"/>
    <property type="evidence" value="ECO:0007669"/>
    <property type="project" value="UniProtKB-KW"/>
</dbReference>
<dbReference type="SMART" id="SM00497">
    <property type="entry name" value="IENR1"/>
    <property type="match status" value="1"/>
</dbReference>
<feature type="domain" description="Nuclease-associated modular DNA-binding 1" evidence="1">
    <location>
        <begin position="26"/>
        <end position="62"/>
    </location>
</feature>
<evidence type="ECO:0000259" key="1">
    <source>
        <dbReference type="Pfam" id="PF07453"/>
    </source>
</evidence>
<dbReference type="Pfam" id="PF07453">
    <property type="entry name" value="NUMOD1"/>
    <property type="match status" value="1"/>
</dbReference>
<keyword evidence="2" id="KW-0496">Mitochondrion</keyword>
<keyword evidence="2" id="KW-0540">Nuclease</keyword>
<accession>A0A291LIG8</accession>
<keyword evidence="2" id="KW-0255">Endonuclease</keyword>
<name>A0A291LIG8_9PEZI</name>
<geneLocation type="mitochondrion" evidence="2"/>
<proteinExistence type="predicted"/>
<organism evidence="2">
    <name type="scientific">Juglanconis sp</name>
    <dbReference type="NCBI Taxonomy" id="2041886"/>
    <lineage>
        <taxon>Eukaryota</taxon>
        <taxon>Fungi</taxon>
        <taxon>Dikarya</taxon>
        <taxon>Ascomycota</taxon>
        <taxon>Pezizomycotina</taxon>
        <taxon>Sordariomycetes</taxon>
        <taxon>Sordariomycetidae</taxon>
        <taxon>Diaporthales</taxon>
        <taxon>Juglanconidaceae</taxon>
        <taxon>Juglanconis</taxon>
    </lineage>
</organism>
<gene>
    <name evidence="2" type="primary">orf120</name>
</gene>
<dbReference type="AlphaFoldDB" id="A0A291LIG8"/>